<comment type="caution">
    <text evidence="2">The sequence shown here is derived from an EMBL/GenBank/DDBJ whole genome shotgun (WGS) entry which is preliminary data.</text>
</comment>
<dbReference type="EMBL" id="VSRR010062120">
    <property type="protein sequence ID" value="MPC83295.1"/>
    <property type="molecule type" value="Genomic_DNA"/>
</dbReference>
<dbReference type="AlphaFoldDB" id="A0A5B7ILR3"/>
<evidence type="ECO:0000313" key="3">
    <source>
        <dbReference type="Proteomes" id="UP000324222"/>
    </source>
</evidence>
<dbReference type="Proteomes" id="UP000324222">
    <property type="component" value="Unassembled WGS sequence"/>
</dbReference>
<organism evidence="2 3">
    <name type="scientific">Portunus trituberculatus</name>
    <name type="common">Swimming crab</name>
    <name type="synonym">Neptunus trituberculatus</name>
    <dbReference type="NCBI Taxonomy" id="210409"/>
    <lineage>
        <taxon>Eukaryota</taxon>
        <taxon>Metazoa</taxon>
        <taxon>Ecdysozoa</taxon>
        <taxon>Arthropoda</taxon>
        <taxon>Crustacea</taxon>
        <taxon>Multicrustacea</taxon>
        <taxon>Malacostraca</taxon>
        <taxon>Eumalacostraca</taxon>
        <taxon>Eucarida</taxon>
        <taxon>Decapoda</taxon>
        <taxon>Pleocyemata</taxon>
        <taxon>Brachyura</taxon>
        <taxon>Eubrachyura</taxon>
        <taxon>Portunoidea</taxon>
        <taxon>Portunidae</taxon>
        <taxon>Portuninae</taxon>
        <taxon>Portunus</taxon>
    </lineage>
</organism>
<name>A0A5B7ILR3_PORTR</name>
<evidence type="ECO:0000256" key="1">
    <source>
        <dbReference type="SAM" id="MobiDB-lite"/>
    </source>
</evidence>
<proteinExistence type="predicted"/>
<feature type="region of interest" description="Disordered" evidence="1">
    <location>
        <begin position="1"/>
        <end position="28"/>
    </location>
</feature>
<sequence length="68" mass="7142">MSCGVSGGDAECRRKLPGGRDVSGGRLVGTHSEDSLAGDLLGPHDAPVCLVFQCFISRRSTMSMFSLL</sequence>
<keyword evidence="3" id="KW-1185">Reference proteome</keyword>
<evidence type="ECO:0000313" key="2">
    <source>
        <dbReference type="EMBL" id="MPC83295.1"/>
    </source>
</evidence>
<accession>A0A5B7ILR3</accession>
<protein>
    <submittedName>
        <fullName evidence="2">Uncharacterized protein</fullName>
    </submittedName>
</protein>
<reference evidence="2 3" key="1">
    <citation type="submission" date="2019-05" db="EMBL/GenBank/DDBJ databases">
        <title>Another draft genome of Portunus trituberculatus and its Hox gene families provides insights of decapod evolution.</title>
        <authorList>
            <person name="Jeong J.-H."/>
            <person name="Song I."/>
            <person name="Kim S."/>
            <person name="Choi T."/>
            <person name="Kim D."/>
            <person name="Ryu S."/>
            <person name="Kim W."/>
        </authorList>
    </citation>
    <scope>NUCLEOTIDE SEQUENCE [LARGE SCALE GENOMIC DNA]</scope>
    <source>
        <tissue evidence="2">Muscle</tissue>
    </source>
</reference>
<gene>
    <name evidence="2" type="ORF">E2C01_078002</name>
</gene>